<protein>
    <recommendedName>
        <fullName evidence="3">DKNYY family protein</fullName>
    </recommendedName>
</protein>
<organism evidence="1 2">
    <name type="scientific">Flavobacterium agricola</name>
    <dbReference type="NCBI Taxonomy" id="2870839"/>
    <lineage>
        <taxon>Bacteria</taxon>
        <taxon>Pseudomonadati</taxon>
        <taxon>Bacteroidota</taxon>
        <taxon>Flavobacteriia</taxon>
        <taxon>Flavobacteriales</taxon>
        <taxon>Flavobacteriaceae</taxon>
        <taxon>Flavobacterium</taxon>
    </lineage>
</organism>
<accession>A0ABY6M3E8</accession>
<dbReference type="Proteomes" id="UP001163328">
    <property type="component" value="Chromosome"/>
</dbReference>
<keyword evidence="2" id="KW-1185">Reference proteome</keyword>
<gene>
    <name evidence="1" type="ORF">K5I29_03585</name>
</gene>
<name>A0ABY6M3E8_9FLAO</name>
<sequence length="188" mass="22387">MKKIYFGIIILFCFTSCNDKNYLGNNFYYLSEYESMDIGYPYGTIIYKSSEKNMFEKIIINSDVVNINNDENYIIVKQSPNKKLLLESIKNDLNVWNNYYISIKKDSLIDLNNQKISIYNIHKLVTNRGTEVITDSIFNNEVLYRKMFRNKFNYYIIEKKTDSVYGPLTLEELNVFKKKKKIDLNFEN</sequence>
<dbReference type="EMBL" id="CP081495">
    <property type="protein sequence ID" value="UYW02005.1"/>
    <property type="molecule type" value="Genomic_DNA"/>
</dbReference>
<evidence type="ECO:0000313" key="1">
    <source>
        <dbReference type="EMBL" id="UYW02005.1"/>
    </source>
</evidence>
<dbReference type="RefSeq" id="WP_264434484.1">
    <property type="nucleotide sequence ID" value="NZ_CP081495.1"/>
</dbReference>
<evidence type="ECO:0000313" key="2">
    <source>
        <dbReference type="Proteomes" id="UP001163328"/>
    </source>
</evidence>
<reference evidence="1" key="1">
    <citation type="submission" date="2021-08" db="EMBL/GenBank/DDBJ databases">
        <title>Flavobacterium sp. strain CC-SYL302.</title>
        <authorList>
            <person name="Lin S.-Y."/>
            <person name="Lee T.-H."/>
            <person name="Young C.-C."/>
        </authorList>
    </citation>
    <scope>NUCLEOTIDE SEQUENCE</scope>
    <source>
        <strain evidence="1">CC-SYL302</strain>
    </source>
</reference>
<evidence type="ECO:0008006" key="3">
    <source>
        <dbReference type="Google" id="ProtNLM"/>
    </source>
</evidence>
<proteinExistence type="predicted"/>